<keyword evidence="2" id="KW-0677">Repeat</keyword>
<evidence type="ECO:0000256" key="1">
    <source>
        <dbReference type="ARBA" id="ARBA00022614"/>
    </source>
</evidence>
<protein>
    <submittedName>
        <fullName evidence="5">Carboxypeptidase N subunit 2-like</fullName>
    </submittedName>
</protein>
<dbReference type="InterPro" id="IPR001611">
    <property type="entry name" value="Leu-rich_rpt"/>
</dbReference>
<evidence type="ECO:0000256" key="2">
    <source>
        <dbReference type="ARBA" id="ARBA00022737"/>
    </source>
</evidence>
<proteinExistence type="predicted"/>
<keyword evidence="4" id="KW-1185">Reference proteome</keyword>
<dbReference type="PROSITE" id="PS51450">
    <property type="entry name" value="LRR"/>
    <property type="match status" value="2"/>
</dbReference>
<dbReference type="PANTHER" id="PTHR45712:SF22">
    <property type="entry name" value="INSULIN-LIKE GROWTH FACTOR-BINDING PROTEIN COMPLEX ACID LABILE SUBUNIT"/>
    <property type="match status" value="1"/>
</dbReference>
<gene>
    <name evidence="5" type="primary">LOC136117034</name>
</gene>
<dbReference type="InterPro" id="IPR032675">
    <property type="entry name" value="LRR_dom_sf"/>
</dbReference>
<dbReference type="InterPro" id="IPR050333">
    <property type="entry name" value="SLRP"/>
</dbReference>
<organism evidence="4 5">
    <name type="scientific">Drosophila suzukii</name>
    <name type="common">Spotted-wing drosophila fruit fly</name>
    <dbReference type="NCBI Taxonomy" id="28584"/>
    <lineage>
        <taxon>Eukaryota</taxon>
        <taxon>Metazoa</taxon>
        <taxon>Ecdysozoa</taxon>
        <taxon>Arthropoda</taxon>
        <taxon>Hexapoda</taxon>
        <taxon>Insecta</taxon>
        <taxon>Pterygota</taxon>
        <taxon>Neoptera</taxon>
        <taxon>Endopterygota</taxon>
        <taxon>Diptera</taxon>
        <taxon>Brachycera</taxon>
        <taxon>Muscomorpha</taxon>
        <taxon>Ephydroidea</taxon>
        <taxon>Drosophilidae</taxon>
        <taxon>Drosophila</taxon>
        <taxon>Sophophora</taxon>
    </lineage>
</organism>
<dbReference type="PANTHER" id="PTHR45712">
    <property type="entry name" value="AGAP008170-PA"/>
    <property type="match status" value="1"/>
</dbReference>
<dbReference type="RefSeq" id="XP_070852658.1">
    <property type="nucleotide sequence ID" value="XM_070996557.1"/>
</dbReference>
<name>A0ABM4TRR4_DROSZ</name>
<dbReference type="InterPro" id="IPR003591">
    <property type="entry name" value="Leu-rich_rpt_typical-subtyp"/>
</dbReference>
<dbReference type="Gene3D" id="3.80.10.10">
    <property type="entry name" value="Ribonuclease Inhibitor"/>
    <property type="match status" value="1"/>
</dbReference>
<sequence>MFICKISEFKLHRHCGKWSFNNLKQLEKLGLRGCGLTELPEEVFFPLGELQYLDLSDNEITSLPEGIFNENEILRTLLLNDNKLTNVAEALGFLNSLQLLDLSNCGPLESLTLYSAQTLILENSGITELKITGSVINLKAANNKLTNFSIADPKSVIEMDFHGNRIDSFEGLYKMQNLQRLDLSKNLIEMIPNRTMSYVYELRSLKYLNISHNLLKSSEFDFIFPPSLTHLDISYNRIEMLKSIWFRGMNNLQSLRLEGNILYTYDHTWNYPQSLKEIVAYDTGSWCDKSVEDELRERCKKQGIHFIGMAIVDNENLTIKCKEAGFHKMEKWVSYAKSLYKELAMNCIEDGFISAQNISYLSPEILGCIGFKAQKIAEFPSFYFKTLIAILLFLTVANTTVWWFLYKKSLPSRV</sequence>
<feature type="transmembrane region" description="Helical" evidence="3">
    <location>
        <begin position="382"/>
        <end position="405"/>
    </location>
</feature>
<dbReference type="GeneID" id="136117034"/>
<evidence type="ECO:0000313" key="5">
    <source>
        <dbReference type="RefSeq" id="XP_070852658.1"/>
    </source>
</evidence>
<keyword evidence="3" id="KW-0812">Transmembrane</keyword>
<dbReference type="PRINTS" id="PR00019">
    <property type="entry name" value="LEURICHRPT"/>
</dbReference>
<evidence type="ECO:0000256" key="3">
    <source>
        <dbReference type="SAM" id="Phobius"/>
    </source>
</evidence>
<dbReference type="Pfam" id="PF13855">
    <property type="entry name" value="LRR_8"/>
    <property type="match status" value="2"/>
</dbReference>
<reference evidence="5" key="1">
    <citation type="submission" date="2025-08" db="UniProtKB">
        <authorList>
            <consortium name="RefSeq"/>
        </authorList>
    </citation>
    <scope>IDENTIFICATION</scope>
</reference>
<keyword evidence="1" id="KW-0433">Leucine-rich repeat</keyword>
<evidence type="ECO:0000313" key="4">
    <source>
        <dbReference type="Proteomes" id="UP001652628"/>
    </source>
</evidence>
<keyword evidence="3" id="KW-1133">Transmembrane helix</keyword>
<dbReference type="Proteomes" id="UP001652628">
    <property type="component" value="Chromosome 3"/>
</dbReference>
<keyword evidence="3" id="KW-0472">Membrane</keyword>
<dbReference type="SUPFAM" id="SSF52058">
    <property type="entry name" value="L domain-like"/>
    <property type="match status" value="1"/>
</dbReference>
<dbReference type="SMART" id="SM00369">
    <property type="entry name" value="LRR_TYP"/>
    <property type="match status" value="6"/>
</dbReference>
<accession>A0ABM4TRR4</accession>
<dbReference type="SMART" id="SM00364">
    <property type="entry name" value="LRR_BAC"/>
    <property type="match status" value="4"/>
</dbReference>